<dbReference type="InterPro" id="IPR019798">
    <property type="entry name" value="Ser_HO-MeTrfase_PLP_BS"/>
</dbReference>
<proteinExistence type="inferred from homology"/>
<feature type="modified residue" description="N6-(pyridoxal phosphate)lysine" evidence="6 7">
    <location>
        <position position="232"/>
    </location>
</feature>
<evidence type="ECO:0000313" key="10">
    <source>
        <dbReference type="Proteomes" id="UP000178977"/>
    </source>
</evidence>
<feature type="site" description="Plays an important role in substrate specificity" evidence="6">
    <location>
        <position position="231"/>
    </location>
</feature>
<gene>
    <name evidence="6" type="primary">glyA</name>
    <name evidence="9" type="ORF">A3A44_01140</name>
</gene>
<dbReference type="InterPro" id="IPR015421">
    <property type="entry name" value="PyrdxlP-dep_Trfase_major"/>
</dbReference>
<dbReference type="InterPro" id="IPR049943">
    <property type="entry name" value="Ser_HO-MeTrfase-like"/>
</dbReference>
<comment type="pathway">
    <text evidence="6">One-carbon metabolism; tetrahydrofolate interconversion.</text>
</comment>
<dbReference type="InterPro" id="IPR015424">
    <property type="entry name" value="PyrdxlP-dep_Trfase"/>
</dbReference>
<comment type="pathway">
    <text evidence="6">Amino-acid biosynthesis; glycine biosynthesis; glycine from L-serine: step 1/1.</text>
</comment>
<dbReference type="PROSITE" id="PS00096">
    <property type="entry name" value="SHMT"/>
    <property type="match status" value="1"/>
</dbReference>
<feature type="domain" description="Serine hydroxymethyltransferase-like" evidence="8">
    <location>
        <begin position="6"/>
        <end position="395"/>
    </location>
</feature>
<dbReference type="PANTHER" id="PTHR11680">
    <property type="entry name" value="SERINE HYDROXYMETHYLTRANSFERASE"/>
    <property type="match status" value="1"/>
</dbReference>
<keyword evidence="6" id="KW-0028">Amino-acid biosynthesis</keyword>
<comment type="cofactor">
    <cofactor evidence="1 6 7">
        <name>pyridoxal 5'-phosphate</name>
        <dbReference type="ChEBI" id="CHEBI:597326"/>
    </cofactor>
</comment>
<evidence type="ECO:0000256" key="2">
    <source>
        <dbReference type="ARBA" id="ARBA00006376"/>
    </source>
</evidence>
<dbReference type="GO" id="GO:0004372">
    <property type="term" value="F:glycine hydroxymethyltransferase activity"/>
    <property type="evidence" value="ECO:0007669"/>
    <property type="project" value="UniProtKB-UniRule"/>
</dbReference>
<dbReference type="NCBIfam" id="NF000586">
    <property type="entry name" value="PRK00011.1"/>
    <property type="match status" value="1"/>
</dbReference>
<dbReference type="SUPFAM" id="SSF53383">
    <property type="entry name" value="PLP-dependent transferases"/>
    <property type="match status" value="1"/>
</dbReference>
<evidence type="ECO:0000256" key="6">
    <source>
        <dbReference type="HAMAP-Rule" id="MF_00051"/>
    </source>
</evidence>
<dbReference type="STRING" id="1802281.A3A44_01140"/>
<keyword evidence="4 6" id="KW-0808">Transferase</keyword>
<dbReference type="Proteomes" id="UP000178977">
    <property type="component" value="Unassembled WGS sequence"/>
</dbReference>
<feature type="binding site" evidence="6">
    <location>
        <begin position="127"/>
        <end position="129"/>
    </location>
    <ligand>
        <name>(6S)-5,6,7,8-tetrahydrofolate</name>
        <dbReference type="ChEBI" id="CHEBI:57453"/>
    </ligand>
</feature>
<dbReference type="EC" id="2.1.2.1" evidence="6"/>
<feature type="binding site" evidence="6">
    <location>
        <begin position="364"/>
        <end position="366"/>
    </location>
    <ligand>
        <name>(6S)-5,6,7,8-tetrahydrofolate</name>
        <dbReference type="ChEBI" id="CHEBI:57453"/>
    </ligand>
</feature>
<comment type="subcellular location">
    <subcellularLocation>
        <location evidence="6">Cytoplasm</location>
    </subcellularLocation>
</comment>
<dbReference type="InterPro" id="IPR015422">
    <property type="entry name" value="PyrdxlP-dep_Trfase_small"/>
</dbReference>
<evidence type="ECO:0000256" key="1">
    <source>
        <dbReference type="ARBA" id="ARBA00001933"/>
    </source>
</evidence>
<dbReference type="EMBL" id="MHQT01000032">
    <property type="protein sequence ID" value="OHA09007.1"/>
    <property type="molecule type" value="Genomic_DNA"/>
</dbReference>
<reference evidence="9 10" key="1">
    <citation type="journal article" date="2016" name="Nat. Commun.">
        <title>Thousands of microbial genomes shed light on interconnected biogeochemical processes in an aquifer system.</title>
        <authorList>
            <person name="Anantharaman K."/>
            <person name="Brown C.T."/>
            <person name="Hug L.A."/>
            <person name="Sharon I."/>
            <person name="Castelle C.J."/>
            <person name="Probst A.J."/>
            <person name="Thomas B.C."/>
            <person name="Singh A."/>
            <person name="Wilkins M.J."/>
            <person name="Karaoz U."/>
            <person name="Brodie E.L."/>
            <person name="Williams K.H."/>
            <person name="Hubbard S.S."/>
            <person name="Banfield J.F."/>
        </authorList>
    </citation>
    <scope>NUCLEOTIDE SEQUENCE [LARGE SCALE GENOMIC DNA]</scope>
</reference>
<dbReference type="InterPro" id="IPR001085">
    <property type="entry name" value="Ser_HO-MeTrfase"/>
</dbReference>
<dbReference type="PIRSF" id="PIRSF000412">
    <property type="entry name" value="SHMT"/>
    <property type="match status" value="1"/>
</dbReference>
<dbReference type="Gene3D" id="3.40.640.10">
    <property type="entry name" value="Type I PLP-dependent aspartate aminotransferase-like (Major domain)"/>
    <property type="match status" value="1"/>
</dbReference>
<dbReference type="GO" id="GO:0005737">
    <property type="term" value="C:cytoplasm"/>
    <property type="evidence" value="ECO:0007669"/>
    <property type="project" value="UniProtKB-SubCell"/>
</dbReference>
<dbReference type="CDD" id="cd00378">
    <property type="entry name" value="SHMT"/>
    <property type="match status" value="1"/>
</dbReference>
<keyword evidence="3 6" id="KW-0554">One-carbon metabolism</keyword>
<dbReference type="Pfam" id="PF00464">
    <property type="entry name" value="SHMT"/>
    <property type="match status" value="1"/>
</dbReference>
<evidence type="ECO:0000259" key="8">
    <source>
        <dbReference type="Pfam" id="PF00464"/>
    </source>
</evidence>
<dbReference type="GO" id="GO:0030170">
    <property type="term" value="F:pyridoxal phosphate binding"/>
    <property type="evidence" value="ECO:0007669"/>
    <property type="project" value="UniProtKB-UniRule"/>
</dbReference>
<dbReference type="UniPathway" id="UPA00193"/>
<keyword evidence="5 6" id="KW-0663">Pyridoxal phosphate</keyword>
<evidence type="ECO:0000313" key="9">
    <source>
        <dbReference type="EMBL" id="OHA09007.1"/>
    </source>
</evidence>
<accession>A0A1G2LBK6</accession>
<evidence type="ECO:0000256" key="5">
    <source>
        <dbReference type="ARBA" id="ARBA00022898"/>
    </source>
</evidence>
<evidence type="ECO:0000256" key="7">
    <source>
        <dbReference type="PIRSR" id="PIRSR000412-50"/>
    </source>
</evidence>
<comment type="catalytic activity">
    <reaction evidence="6">
        <text>(6R)-5,10-methylene-5,6,7,8-tetrahydrofolate + glycine + H2O = (6S)-5,6,7,8-tetrahydrofolate + L-serine</text>
        <dbReference type="Rhea" id="RHEA:15481"/>
        <dbReference type="ChEBI" id="CHEBI:15377"/>
        <dbReference type="ChEBI" id="CHEBI:15636"/>
        <dbReference type="ChEBI" id="CHEBI:33384"/>
        <dbReference type="ChEBI" id="CHEBI:57305"/>
        <dbReference type="ChEBI" id="CHEBI:57453"/>
        <dbReference type="EC" id="2.1.2.1"/>
    </reaction>
</comment>
<protein>
    <recommendedName>
        <fullName evidence="6">Serine hydroxymethyltransferase</fullName>
        <shortName evidence="6">SHMT</shortName>
        <shortName evidence="6">Serine methylase</shortName>
        <ecNumber evidence="6">2.1.2.1</ecNumber>
    </recommendedName>
</protein>
<comment type="function">
    <text evidence="6">Catalyzes the reversible interconversion of serine and glycine with tetrahydrofolate (THF) serving as the one-carbon carrier. This reaction serves as the major source of one-carbon groups required for the biosynthesis of purines, thymidylate, methionine, and other important biomolecules. Also exhibits THF-independent aldolase activity toward beta-hydroxyamino acids, producing glycine and aldehydes, via a retro-aldol mechanism.</text>
</comment>
<comment type="subunit">
    <text evidence="6">Homodimer.</text>
</comment>
<feature type="binding site" evidence="6">
    <location>
        <position position="123"/>
    </location>
    <ligand>
        <name>(6S)-5,6,7,8-tetrahydrofolate</name>
        <dbReference type="ChEBI" id="CHEBI:57453"/>
    </ligand>
</feature>
<comment type="similarity">
    <text evidence="2 6">Belongs to the SHMT family.</text>
</comment>
<dbReference type="Gene3D" id="3.90.1150.10">
    <property type="entry name" value="Aspartate Aminotransferase, domain 1"/>
    <property type="match status" value="1"/>
</dbReference>
<dbReference type="InterPro" id="IPR039429">
    <property type="entry name" value="SHMT-like_dom"/>
</dbReference>
<evidence type="ECO:0000256" key="3">
    <source>
        <dbReference type="ARBA" id="ARBA00022563"/>
    </source>
</evidence>
<organism evidence="9 10">
    <name type="scientific">Candidatus Sungbacteria bacterium RIFCSPLOWO2_01_FULL_60_25</name>
    <dbReference type="NCBI Taxonomy" id="1802281"/>
    <lineage>
        <taxon>Bacteria</taxon>
        <taxon>Candidatus Sungiibacteriota</taxon>
    </lineage>
</organism>
<comment type="caution">
    <text evidence="9">The sequence shown here is derived from an EMBL/GenBank/DDBJ whole genome shotgun (WGS) entry which is preliminary data.</text>
</comment>
<sequence>MDILSIKKTDPELARLAAAEFLRQETTLDLIPSENVTSPSILELLGSPLTNKYSEGYPGKRYYPGNRYYDAIELLAQTRALKAFRLSPKAWSVNVQPYSGSPANIEIYAGLMEIGDTFLGMGLAAGGHLTHGHKVSFSGRAWKAVQYGIDPKTGLIDYAGVARLARERKPKVIVSGITAYPRKVDFARFGAIAKKARAYHVADISHIAGLVAAGLHPSPFPHADVVMTTTHKTLRGPRGAVIFTKHKSRITHHEGVDLAAAIDRAVFPGFQGGPHNNVTAAIAAMFGEAMKPEFKAYQRQIVKNAGVLAAALKEEGFALATGGTDNHMLLLDVRPFGMDGMTAQDLLEEAGITANRNSLPGDTSPFKPSGLRMGTPAVTTRGMKEKEMQAIAVLIARVLRRDMKPKTALAEVARICKQFPLPYAR</sequence>
<name>A0A1G2LBK6_9BACT</name>
<keyword evidence="6" id="KW-0963">Cytoplasm</keyword>
<dbReference type="PANTHER" id="PTHR11680:SF35">
    <property type="entry name" value="SERINE HYDROXYMETHYLTRANSFERASE 1"/>
    <property type="match status" value="1"/>
</dbReference>
<feature type="binding site" evidence="6">
    <location>
        <position position="254"/>
    </location>
    <ligand>
        <name>(6S)-5,6,7,8-tetrahydrofolate</name>
        <dbReference type="ChEBI" id="CHEBI:57453"/>
    </ligand>
</feature>
<dbReference type="AlphaFoldDB" id="A0A1G2LBK6"/>
<dbReference type="GO" id="GO:0019264">
    <property type="term" value="P:glycine biosynthetic process from serine"/>
    <property type="evidence" value="ECO:0007669"/>
    <property type="project" value="UniProtKB-UniRule"/>
</dbReference>
<dbReference type="GO" id="GO:0035999">
    <property type="term" value="P:tetrahydrofolate interconversion"/>
    <property type="evidence" value="ECO:0007669"/>
    <property type="project" value="UniProtKB-UniRule"/>
</dbReference>
<evidence type="ECO:0000256" key="4">
    <source>
        <dbReference type="ARBA" id="ARBA00022679"/>
    </source>
</evidence>
<dbReference type="UniPathway" id="UPA00288">
    <property type="reaction ID" value="UER01023"/>
</dbReference>
<dbReference type="HAMAP" id="MF_00051">
    <property type="entry name" value="SHMT"/>
    <property type="match status" value="1"/>
</dbReference>